<dbReference type="EMBL" id="CAJGYO010000006">
    <property type="protein sequence ID" value="CAD6235039.1"/>
    <property type="molecule type" value="Genomic_DNA"/>
</dbReference>
<proteinExistence type="predicted"/>
<sequence>MTAVVPALPWFQIRQAHASHFSLAPVAESSGYVNTSCLAVPDDEDGVRDALRGMLRSIGALQDLGHSDGEWESIVPEDVVPDLADPQARARHGAAKVDLAVVQHVRFDAARVLMTGCEKIGDDGVAEEEGGVDVECSVCFDALLRGEAVELPGCEHAFHRRCIFEWFRQKPTW</sequence>
<dbReference type="AlphaFoldDB" id="A0A811P388"/>
<organism evidence="2 3">
    <name type="scientific">Miscanthus lutarioriparius</name>
    <dbReference type="NCBI Taxonomy" id="422564"/>
    <lineage>
        <taxon>Eukaryota</taxon>
        <taxon>Viridiplantae</taxon>
        <taxon>Streptophyta</taxon>
        <taxon>Embryophyta</taxon>
        <taxon>Tracheophyta</taxon>
        <taxon>Spermatophyta</taxon>
        <taxon>Magnoliopsida</taxon>
        <taxon>Liliopsida</taxon>
        <taxon>Poales</taxon>
        <taxon>Poaceae</taxon>
        <taxon>PACMAD clade</taxon>
        <taxon>Panicoideae</taxon>
        <taxon>Andropogonodae</taxon>
        <taxon>Andropogoneae</taxon>
        <taxon>Saccharinae</taxon>
        <taxon>Miscanthus</taxon>
    </lineage>
</organism>
<gene>
    <name evidence="2" type="ORF">NCGR_LOCUS23406</name>
</gene>
<dbReference type="Pfam" id="PF13639">
    <property type="entry name" value="zf-RING_2"/>
    <property type="match status" value="1"/>
</dbReference>
<evidence type="ECO:0000313" key="3">
    <source>
        <dbReference type="Proteomes" id="UP000604825"/>
    </source>
</evidence>
<dbReference type="Gene3D" id="3.30.40.10">
    <property type="entry name" value="Zinc/RING finger domain, C3HC4 (zinc finger)"/>
    <property type="match status" value="1"/>
</dbReference>
<reference evidence="2" key="1">
    <citation type="submission" date="2020-10" db="EMBL/GenBank/DDBJ databases">
        <authorList>
            <person name="Han B."/>
            <person name="Lu T."/>
            <person name="Zhao Q."/>
            <person name="Huang X."/>
            <person name="Zhao Y."/>
        </authorList>
    </citation>
    <scope>NUCLEOTIDE SEQUENCE</scope>
</reference>
<feature type="domain" description="RING-type" evidence="1">
    <location>
        <begin position="135"/>
        <end position="172"/>
    </location>
</feature>
<evidence type="ECO:0000313" key="2">
    <source>
        <dbReference type="EMBL" id="CAD6235039.1"/>
    </source>
</evidence>
<accession>A0A811P388</accession>
<dbReference type="Proteomes" id="UP000604825">
    <property type="component" value="Unassembled WGS sequence"/>
</dbReference>
<dbReference type="OrthoDB" id="590840at2759"/>
<keyword evidence="3" id="KW-1185">Reference proteome</keyword>
<evidence type="ECO:0000259" key="1">
    <source>
        <dbReference type="Pfam" id="PF13639"/>
    </source>
</evidence>
<comment type="caution">
    <text evidence="2">The sequence shown here is derived from an EMBL/GenBank/DDBJ whole genome shotgun (WGS) entry which is preliminary data.</text>
</comment>
<protein>
    <recommendedName>
        <fullName evidence="1">RING-type domain-containing protein</fullName>
    </recommendedName>
</protein>
<dbReference type="SUPFAM" id="SSF57850">
    <property type="entry name" value="RING/U-box"/>
    <property type="match status" value="1"/>
</dbReference>
<name>A0A811P388_9POAL</name>
<dbReference type="InterPro" id="IPR001841">
    <property type="entry name" value="Znf_RING"/>
</dbReference>
<dbReference type="InterPro" id="IPR013083">
    <property type="entry name" value="Znf_RING/FYVE/PHD"/>
</dbReference>